<comment type="caution">
    <text evidence="2">The sequence shown here is derived from an EMBL/GenBank/DDBJ whole genome shotgun (WGS) entry which is preliminary data.</text>
</comment>
<dbReference type="InterPro" id="IPR006171">
    <property type="entry name" value="TOPRIM_dom"/>
</dbReference>
<sequence>MNPVIVVEGKNDRRQLEKVLRPEIAIFCTFGIPSTDRLERLKKKIGQSPLYIFVDNDAAGRRIRGVLAEAFPDAEHIYTRRGYDGVEGTPLEYLVQQLEKAGLEEWIRTEYLNEGFLNLGLSPFERR</sequence>
<accession>A0A1Y3PDW6</accession>
<proteinExistence type="predicted"/>
<dbReference type="SMART" id="SM00493">
    <property type="entry name" value="TOPRIM"/>
    <property type="match status" value="1"/>
</dbReference>
<evidence type="ECO:0000313" key="2">
    <source>
        <dbReference type="EMBL" id="OUM85521.1"/>
    </source>
</evidence>
<dbReference type="AlphaFoldDB" id="A0A1Y3PDW6"/>
<protein>
    <submittedName>
        <fullName evidence="2">DNA primase</fullName>
    </submittedName>
</protein>
<dbReference type="GO" id="GO:0006364">
    <property type="term" value="P:rRNA processing"/>
    <property type="evidence" value="ECO:0007669"/>
    <property type="project" value="TreeGrafter"/>
</dbReference>
<dbReference type="Pfam" id="PF01751">
    <property type="entry name" value="Toprim"/>
    <property type="match status" value="1"/>
</dbReference>
<organism evidence="2 3">
    <name type="scientific">Bacillus thermozeamaize</name>
    <dbReference type="NCBI Taxonomy" id="230954"/>
    <lineage>
        <taxon>Bacteria</taxon>
        <taxon>Bacillati</taxon>
        <taxon>Bacillota</taxon>
        <taxon>Bacilli</taxon>
        <taxon>Bacillales</taxon>
        <taxon>Bacillaceae</taxon>
        <taxon>Bacillus</taxon>
    </lineage>
</organism>
<gene>
    <name evidence="2" type="ORF">BAA01_10370</name>
</gene>
<dbReference type="PROSITE" id="PS50880">
    <property type="entry name" value="TOPRIM"/>
    <property type="match status" value="1"/>
</dbReference>
<evidence type="ECO:0000259" key="1">
    <source>
        <dbReference type="PROSITE" id="PS50880"/>
    </source>
</evidence>
<dbReference type="PANTHER" id="PTHR39156:SF2">
    <property type="entry name" value="DNA PRIMASE (BACTERIAL TYPE) AND SMALL PRIMASE-LIKE PROTEINS"/>
    <property type="match status" value="1"/>
</dbReference>
<dbReference type="Proteomes" id="UP000196475">
    <property type="component" value="Unassembled WGS sequence"/>
</dbReference>
<dbReference type="Gene3D" id="3.40.1360.10">
    <property type="match status" value="1"/>
</dbReference>
<dbReference type="EMBL" id="LZRT01000101">
    <property type="protein sequence ID" value="OUM85521.1"/>
    <property type="molecule type" value="Genomic_DNA"/>
</dbReference>
<dbReference type="SUPFAM" id="SSF110455">
    <property type="entry name" value="Toprim domain"/>
    <property type="match status" value="1"/>
</dbReference>
<feature type="domain" description="Toprim" evidence="1">
    <location>
        <begin position="2"/>
        <end position="86"/>
    </location>
</feature>
<reference evidence="3" key="1">
    <citation type="submission" date="2016-06" db="EMBL/GenBank/DDBJ databases">
        <authorList>
            <person name="Nascimento L."/>
            <person name="Pereira R.V."/>
            <person name="Martins L.F."/>
            <person name="Quaggio R.B."/>
            <person name="Silva A.M."/>
            <person name="Setubal J.C."/>
        </authorList>
    </citation>
    <scope>NUCLEOTIDE SEQUENCE [LARGE SCALE GENOMIC DNA]</scope>
</reference>
<dbReference type="PANTHER" id="PTHR39156">
    <property type="entry name" value="RIBONUCLEASE M5"/>
    <property type="match status" value="1"/>
</dbReference>
<dbReference type="GO" id="GO:0043822">
    <property type="term" value="F:ribonuclease M5 activity"/>
    <property type="evidence" value="ECO:0007669"/>
    <property type="project" value="TreeGrafter"/>
</dbReference>
<name>A0A1Y3PDW6_9BACI</name>
<evidence type="ECO:0000313" key="3">
    <source>
        <dbReference type="Proteomes" id="UP000196475"/>
    </source>
</evidence>